<comment type="caution">
    <text evidence="2">The sequence shown here is derived from an EMBL/GenBank/DDBJ whole genome shotgun (WGS) entry which is preliminary data.</text>
</comment>
<dbReference type="InterPro" id="IPR025164">
    <property type="entry name" value="Toastrack_DUF4097"/>
</dbReference>
<evidence type="ECO:0000313" key="3">
    <source>
        <dbReference type="Proteomes" id="UP000239895"/>
    </source>
</evidence>
<dbReference type="RefSeq" id="WP_106268952.1">
    <property type="nucleotide sequence ID" value="NZ_PVTX01000009.1"/>
</dbReference>
<sequence length="264" mass="26332">MTSESWAVAAPQTLDLGGVSAASLRLQDGRADVVVDPAATRTTLEIVEVGKKPLQVVHEGGRLRVAYERSRVEAFVARVKSLGDSDRAVVRLTVPPGVSVDVGTTEADVDVAGTTGTVVKTVTGAIRTSGTHGSLYLRSVSGDVAASGHAGDVSAHVVSGALAVDGALGRVSAGTVSGAVAVTATGTAPMVTAKTVSGDVALRLDPGTPVSLKVRGAAGQVVLDGEVQASAARTLSVDRSAAGEGSVAYLTANVTSARVIVSRA</sequence>
<keyword evidence="3" id="KW-1185">Reference proteome</keyword>
<dbReference type="Pfam" id="PF13349">
    <property type="entry name" value="DUF4097"/>
    <property type="match status" value="1"/>
</dbReference>
<organism evidence="2 3">
    <name type="scientific">Isoptericola halotolerans</name>
    <dbReference type="NCBI Taxonomy" id="300560"/>
    <lineage>
        <taxon>Bacteria</taxon>
        <taxon>Bacillati</taxon>
        <taxon>Actinomycetota</taxon>
        <taxon>Actinomycetes</taxon>
        <taxon>Micrococcales</taxon>
        <taxon>Promicromonosporaceae</taxon>
        <taxon>Isoptericola</taxon>
    </lineage>
</organism>
<name>A0ABX5EEX4_9MICO</name>
<proteinExistence type="predicted"/>
<dbReference type="Proteomes" id="UP000239895">
    <property type="component" value="Unassembled WGS sequence"/>
</dbReference>
<reference evidence="2 3" key="1">
    <citation type="submission" date="2018-03" db="EMBL/GenBank/DDBJ databases">
        <title>Comparative analysis of microorganisms from saline springs in Andes Mountain Range, Colombia.</title>
        <authorList>
            <person name="Rubin E."/>
        </authorList>
    </citation>
    <scope>NUCLEOTIDE SEQUENCE [LARGE SCALE GENOMIC DNA]</scope>
    <source>
        <strain evidence="2 3">CG 23</strain>
    </source>
</reference>
<dbReference type="EMBL" id="PVTX01000009">
    <property type="protein sequence ID" value="PRZ04885.1"/>
    <property type="molecule type" value="Genomic_DNA"/>
</dbReference>
<evidence type="ECO:0000313" key="2">
    <source>
        <dbReference type="EMBL" id="PRZ04885.1"/>
    </source>
</evidence>
<feature type="domain" description="DUF4097" evidence="1">
    <location>
        <begin position="24"/>
        <end position="233"/>
    </location>
</feature>
<evidence type="ECO:0000259" key="1">
    <source>
        <dbReference type="Pfam" id="PF13349"/>
    </source>
</evidence>
<accession>A0ABX5EEX4</accession>
<gene>
    <name evidence="2" type="ORF">BCL65_109125</name>
</gene>
<protein>
    <submittedName>
        <fullName evidence="2">Adhesin</fullName>
    </submittedName>
</protein>